<dbReference type="STRING" id="1179773.BN6_32750"/>
<feature type="transmembrane region" description="Helical" evidence="1">
    <location>
        <begin position="153"/>
        <end position="171"/>
    </location>
</feature>
<organism evidence="2 3">
    <name type="scientific">Saccharothrix espanaensis (strain ATCC 51144 / DSM 44229 / JCM 9112 / NBRC 15066 / NRRL 15764)</name>
    <dbReference type="NCBI Taxonomy" id="1179773"/>
    <lineage>
        <taxon>Bacteria</taxon>
        <taxon>Bacillati</taxon>
        <taxon>Actinomycetota</taxon>
        <taxon>Actinomycetes</taxon>
        <taxon>Pseudonocardiales</taxon>
        <taxon>Pseudonocardiaceae</taxon>
        <taxon>Saccharothrix</taxon>
    </lineage>
</organism>
<dbReference type="EMBL" id="HE804045">
    <property type="protein sequence ID" value="CCH30579.1"/>
    <property type="molecule type" value="Genomic_DNA"/>
</dbReference>
<dbReference type="BioCyc" id="SESP1179773:BN6_RS15940-MONOMER"/>
<protein>
    <submittedName>
        <fullName evidence="2">Uncharacterized protein</fullName>
    </submittedName>
</protein>
<dbReference type="Proteomes" id="UP000006281">
    <property type="component" value="Chromosome"/>
</dbReference>
<keyword evidence="1" id="KW-1133">Transmembrane helix</keyword>
<dbReference type="PATRIC" id="fig|1179773.3.peg.3279"/>
<keyword evidence="3" id="KW-1185">Reference proteome</keyword>
<accession>K0K156</accession>
<evidence type="ECO:0000256" key="1">
    <source>
        <dbReference type="SAM" id="Phobius"/>
    </source>
</evidence>
<gene>
    <name evidence="2" type="ordered locus">BN6_32750</name>
</gene>
<proteinExistence type="predicted"/>
<dbReference type="HOGENOM" id="CLU_130269_0_0_11"/>
<evidence type="ECO:0000313" key="2">
    <source>
        <dbReference type="EMBL" id="CCH30579.1"/>
    </source>
</evidence>
<feature type="transmembrane region" description="Helical" evidence="1">
    <location>
        <begin position="28"/>
        <end position="49"/>
    </location>
</feature>
<name>K0K156_SACES</name>
<dbReference type="RefSeq" id="WP_015100691.1">
    <property type="nucleotide sequence ID" value="NC_019673.1"/>
</dbReference>
<dbReference type="eggNOG" id="ENOG50301BZ">
    <property type="taxonomic scope" value="Bacteria"/>
</dbReference>
<feature type="transmembrane region" description="Helical" evidence="1">
    <location>
        <begin position="69"/>
        <end position="92"/>
    </location>
</feature>
<dbReference type="KEGG" id="sesp:BN6_32750"/>
<evidence type="ECO:0000313" key="3">
    <source>
        <dbReference type="Proteomes" id="UP000006281"/>
    </source>
</evidence>
<sequence>MAHTGVRSHAVGGTTGLLDGLNTRWHKAALYSFMFVVIAHWAEHIAQAVQIYVLGWPAPQSRGVLGIPFPWLISSEVLHYGFALVMLVGLFALRKGFTGRSRTWWGVALGLQFWHHIEHLLLIVQSSTGANLLGRPVPTSVIQLIVPRVELHLFYNFVVFVPMVVAMVMHLRPTPAEREQMRCTCAVPTAA</sequence>
<dbReference type="AlphaFoldDB" id="K0K156"/>
<keyword evidence="1" id="KW-0472">Membrane</keyword>
<reference evidence="2 3" key="1">
    <citation type="journal article" date="2012" name="BMC Genomics">
        <title>Complete genome sequence of Saccharothrix espanaensis DSM 44229T and comparison to the other completely sequenced Pseudonocardiaceae.</title>
        <authorList>
            <person name="Strobel T."/>
            <person name="Al-Dilaimi A."/>
            <person name="Blom J."/>
            <person name="Gessner A."/>
            <person name="Kalinowski J."/>
            <person name="Luzhetska M."/>
            <person name="Puhler A."/>
            <person name="Szczepanowski R."/>
            <person name="Bechthold A."/>
            <person name="Ruckert C."/>
        </authorList>
    </citation>
    <scope>NUCLEOTIDE SEQUENCE [LARGE SCALE GENOMIC DNA]</scope>
    <source>
        <strain evidence="3">ATCC 51144 / DSM 44229 / JCM 9112 / NBRC 15066 / NRRL 15764</strain>
    </source>
</reference>
<keyword evidence="1" id="KW-0812">Transmembrane</keyword>